<evidence type="ECO:0000259" key="3">
    <source>
        <dbReference type="PROSITE" id="PS50234"/>
    </source>
</evidence>
<dbReference type="EMBL" id="JBHSCY010000001">
    <property type="protein sequence ID" value="MFC4267541.1"/>
    <property type="molecule type" value="Genomic_DNA"/>
</dbReference>
<name>A0ABV8R586_9FLAO</name>
<dbReference type="Gene3D" id="3.40.50.410">
    <property type="entry name" value="von Willebrand factor, type A domain"/>
    <property type="match status" value="1"/>
</dbReference>
<accession>A0ABV8R586</accession>
<sequence>MKSLKLSAVILLLLFTSTFSFADHQPKKKQTIKVALLLDTSNSMDGLINQAKAQLWEIVNELSYAKYGIQKPNLEIALYEYGNSNLPSREGFIRQVLQFSNDLDEISEKLFSLTTNGGNEFCGQVIQTSLNELDWGTNKNDLKLLFIAGNEPFTQGKINYKEAVANAKEKEVVVNTIFCGNYSNGISGMWKDGADLGGGDYLTINQDEKIVHIITPYDNDIIILNKKLNGTYIYFGKKGYSNYNKQKVQDSNAMQMQEAVAVKRAVSKSSRLYNNAKWDLVDADKNGKLDYKKIEKKNLPPALQNKSENEIKAYVQLKAKEREEIQEKIQELNSKRRKYIAKKQKESIKKDDLNNVMIKAIKRQAKLKNYSW</sequence>
<dbReference type="CDD" id="cd00198">
    <property type="entry name" value="vWFA"/>
    <property type="match status" value="1"/>
</dbReference>
<evidence type="ECO:0000313" key="4">
    <source>
        <dbReference type="EMBL" id="MFC4267541.1"/>
    </source>
</evidence>
<dbReference type="RefSeq" id="WP_377407493.1">
    <property type="nucleotide sequence ID" value="NZ_JBHSCY010000001.1"/>
</dbReference>
<dbReference type="SUPFAM" id="SSF53300">
    <property type="entry name" value="vWA-like"/>
    <property type="match status" value="1"/>
</dbReference>
<evidence type="ECO:0000313" key="5">
    <source>
        <dbReference type="Proteomes" id="UP001595826"/>
    </source>
</evidence>
<feature type="domain" description="VWFA" evidence="3">
    <location>
        <begin position="33"/>
        <end position="221"/>
    </location>
</feature>
<evidence type="ECO:0000256" key="2">
    <source>
        <dbReference type="SAM" id="SignalP"/>
    </source>
</evidence>
<dbReference type="Proteomes" id="UP001595826">
    <property type="component" value="Unassembled WGS sequence"/>
</dbReference>
<evidence type="ECO:0000256" key="1">
    <source>
        <dbReference type="SAM" id="Coils"/>
    </source>
</evidence>
<dbReference type="InterPro" id="IPR036465">
    <property type="entry name" value="vWFA_dom_sf"/>
</dbReference>
<proteinExistence type="predicted"/>
<keyword evidence="5" id="KW-1185">Reference proteome</keyword>
<reference evidence="5" key="1">
    <citation type="journal article" date="2019" name="Int. J. Syst. Evol. Microbiol.">
        <title>The Global Catalogue of Microorganisms (GCM) 10K type strain sequencing project: providing services to taxonomists for standard genome sequencing and annotation.</title>
        <authorList>
            <consortium name="The Broad Institute Genomics Platform"/>
            <consortium name="The Broad Institute Genome Sequencing Center for Infectious Disease"/>
            <person name="Wu L."/>
            <person name="Ma J."/>
        </authorList>
    </citation>
    <scope>NUCLEOTIDE SEQUENCE [LARGE SCALE GENOMIC DNA]</scope>
    <source>
        <strain evidence="5">CECT 8655</strain>
    </source>
</reference>
<comment type="caution">
    <text evidence="4">The sequence shown here is derived from an EMBL/GenBank/DDBJ whole genome shotgun (WGS) entry which is preliminary data.</text>
</comment>
<feature type="chain" id="PRO_5045141446" evidence="2">
    <location>
        <begin position="23"/>
        <end position="372"/>
    </location>
</feature>
<keyword evidence="2" id="KW-0732">Signal</keyword>
<feature type="signal peptide" evidence="2">
    <location>
        <begin position="1"/>
        <end position="22"/>
    </location>
</feature>
<protein>
    <submittedName>
        <fullName evidence="4">VWA domain-containing protein</fullName>
    </submittedName>
</protein>
<dbReference type="PROSITE" id="PS50234">
    <property type="entry name" value="VWFA"/>
    <property type="match status" value="1"/>
</dbReference>
<keyword evidence="1" id="KW-0175">Coiled coil</keyword>
<organism evidence="4 5">
    <name type="scientific">Polaribacter marinivivus</name>
    <dbReference type="NCBI Taxonomy" id="1524260"/>
    <lineage>
        <taxon>Bacteria</taxon>
        <taxon>Pseudomonadati</taxon>
        <taxon>Bacteroidota</taxon>
        <taxon>Flavobacteriia</taxon>
        <taxon>Flavobacteriales</taxon>
        <taxon>Flavobacteriaceae</taxon>
    </lineage>
</organism>
<feature type="coiled-coil region" evidence="1">
    <location>
        <begin position="311"/>
        <end position="342"/>
    </location>
</feature>
<dbReference type="Pfam" id="PF00092">
    <property type="entry name" value="VWA"/>
    <property type="match status" value="1"/>
</dbReference>
<gene>
    <name evidence="4" type="ORF">ACFOWD_01380</name>
</gene>
<dbReference type="InterPro" id="IPR002035">
    <property type="entry name" value="VWF_A"/>
</dbReference>